<comment type="caution">
    <text evidence="8">The sequence shown here is derived from an EMBL/GenBank/DDBJ whole genome shotgun (WGS) entry which is preliminary data.</text>
</comment>
<dbReference type="PROSITE" id="PS51892">
    <property type="entry name" value="SUBTILASE"/>
    <property type="match status" value="1"/>
</dbReference>
<dbReference type="PROSITE" id="PS00138">
    <property type="entry name" value="SUBTILASE_SER"/>
    <property type="match status" value="1"/>
</dbReference>
<dbReference type="Pfam" id="PF01483">
    <property type="entry name" value="P_proprotein"/>
    <property type="match status" value="1"/>
</dbReference>
<feature type="region of interest" description="Disordered" evidence="5">
    <location>
        <begin position="182"/>
        <end position="205"/>
    </location>
</feature>
<keyword evidence="9" id="KW-1185">Reference proteome</keyword>
<evidence type="ECO:0000256" key="6">
    <source>
        <dbReference type="SAM" id="SignalP"/>
    </source>
</evidence>
<dbReference type="PROSITE" id="PS51829">
    <property type="entry name" value="P_HOMO_B"/>
    <property type="match status" value="1"/>
</dbReference>
<organism evidence="8 9">
    <name type="scientific">Saccharothrix coeruleofusca</name>
    <dbReference type="NCBI Taxonomy" id="33919"/>
    <lineage>
        <taxon>Bacteria</taxon>
        <taxon>Bacillati</taxon>
        <taxon>Actinomycetota</taxon>
        <taxon>Actinomycetes</taxon>
        <taxon>Pseudonocardiales</taxon>
        <taxon>Pseudonocardiaceae</taxon>
        <taxon>Saccharothrix</taxon>
    </lineage>
</organism>
<dbReference type="InterPro" id="IPR008979">
    <property type="entry name" value="Galactose-bd-like_sf"/>
</dbReference>
<evidence type="ECO:0000256" key="3">
    <source>
        <dbReference type="ARBA" id="ARBA00022825"/>
    </source>
</evidence>
<evidence type="ECO:0000256" key="5">
    <source>
        <dbReference type="SAM" id="MobiDB-lite"/>
    </source>
</evidence>
<keyword evidence="6" id="KW-0732">Signal</keyword>
<proteinExistence type="inferred from homology"/>
<dbReference type="GO" id="GO:0016020">
    <property type="term" value="C:membrane"/>
    <property type="evidence" value="ECO:0007669"/>
    <property type="project" value="TreeGrafter"/>
</dbReference>
<comment type="caution">
    <text evidence="4">Lacks conserved residue(s) required for the propagation of feature annotation.</text>
</comment>
<dbReference type="EMBL" id="BMRG01000026">
    <property type="protein sequence ID" value="GGP84751.1"/>
    <property type="molecule type" value="Genomic_DNA"/>
</dbReference>
<dbReference type="InterPro" id="IPR023828">
    <property type="entry name" value="Peptidase_S8_Ser-AS"/>
</dbReference>
<dbReference type="AlphaFoldDB" id="A0A918EHU0"/>
<sequence>MAACVGGTLEVGETPVRSPNRRIRRNALIAAGTAALTLFATTTPATADPTRATKGVEDKTAAQIAALQDIKKSLSAAETKVDSALIVEQRRRADVSTRNKLPSLQTGVEVQSGDTVLVDIRAHKVTDDLVNAVRGAGGGIRSVSAEGRTVRAQLPLAAVGPLAERGDVRRVETAVEAKTFHQADRNAKAKESEAEEATKEAKAKDIEARTQRAIASVQAAKTGEGDRAHAADTARDQFHVTGTGVKLCALSDGVDSLELSQASGELPAVDVVPGQEGSGDEGTAMLEILHDIAPNASLGFATAFNGDASFADNIKALRFRLGCDVIVDDVLYFNESPFQDGVIAQAVDAVAADGALFFSSAGNEGNVADGTSGHWEGQFVDSGVGVGKFAGTAHDFNPDPNAKQVFNPLSAASTNVPVTLFWSDPLTRSFNDYDLYLVNSSGNVVTSSQNVQDGTQDPYERINTPASGSGLRLAVVKFRGEDKYLALSALGGRFKDSSDGLKGFATPGVTRGHSAANGAISVAAAPAATPLPFDLEAGDPANPRGPFPNAFDGAQKPERFTSDGPRRVFFAPDGTPREEVRQKPDITAADGVQTSVSGFNPFFGTSAAAPNAAAIAGLILSGNPGLSTTEVKQALTATAIDIAEAGADNRTGAGVVRADLALAYTGASPQPLAKAQAPSVRNDADGSAYLKPGTTSTITLPVLNSGDGMAASTSVVLTSPTAGVTIAPRSRYYGNIEVGQSVVNTFKVTVPAAQAIGTSVKLEARVSYAGATSPTATSFQLTVGEPSREVKHFAYAGPVVAIPDNDPTGVSVQLPVSGIGRASQLSLSVDGATCTTADGATTVGIDHTFVGDLVGTLTSPSGATATLFQRSGGTGGNLCQVVFTDTATAAFSSVTSNLAPFTGSWKPATPLSALLAEPADGTWTFKVVDVAASDRGSVRSVTLHAAGYV</sequence>
<name>A0A918EHU0_9PSEU</name>
<dbReference type="InterPro" id="IPR036852">
    <property type="entry name" value="Peptidase_S8/S53_dom_sf"/>
</dbReference>
<reference evidence="8" key="2">
    <citation type="submission" date="2020-09" db="EMBL/GenBank/DDBJ databases">
        <authorList>
            <person name="Sun Q."/>
            <person name="Ohkuma M."/>
        </authorList>
    </citation>
    <scope>NUCLEOTIDE SEQUENCE</scope>
    <source>
        <strain evidence="8">JCM 3313</strain>
    </source>
</reference>
<dbReference type="InterPro" id="IPR002884">
    <property type="entry name" value="P_dom"/>
</dbReference>
<keyword evidence="2" id="KW-0378">Hydrolase</keyword>
<dbReference type="GO" id="GO:0016485">
    <property type="term" value="P:protein processing"/>
    <property type="evidence" value="ECO:0007669"/>
    <property type="project" value="TreeGrafter"/>
</dbReference>
<feature type="signal peptide" evidence="6">
    <location>
        <begin position="1"/>
        <end position="47"/>
    </location>
</feature>
<dbReference type="PANTHER" id="PTHR42884:SF14">
    <property type="entry name" value="NEUROENDOCRINE CONVERTASE 1"/>
    <property type="match status" value="1"/>
</dbReference>
<dbReference type="Gene3D" id="3.40.50.200">
    <property type="entry name" value="Peptidase S8/S53 domain"/>
    <property type="match status" value="2"/>
</dbReference>
<evidence type="ECO:0000313" key="9">
    <source>
        <dbReference type="Proteomes" id="UP000639606"/>
    </source>
</evidence>
<evidence type="ECO:0000313" key="8">
    <source>
        <dbReference type="EMBL" id="GGP84751.1"/>
    </source>
</evidence>
<feature type="chain" id="PRO_5038100552" description="P/Homo B domain-containing protein" evidence="6">
    <location>
        <begin position="48"/>
        <end position="949"/>
    </location>
</feature>
<gene>
    <name evidence="8" type="ORF">GCM10010185_68340</name>
</gene>
<protein>
    <recommendedName>
        <fullName evidence="7">P/Homo B domain-containing protein</fullName>
    </recommendedName>
</protein>
<keyword evidence="1" id="KW-0645">Protease</keyword>
<evidence type="ECO:0000259" key="7">
    <source>
        <dbReference type="PROSITE" id="PS51829"/>
    </source>
</evidence>
<comment type="similarity">
    <text evidence="4">Belongs to the peptidase S8 family.</text>
</comment>
<dbReference type="GO" id="GO:0005737">
    <property type="term" value="C:cytoplasm"/>
    <property type="evidence" value="ECO:0007669"/>
    <property type="project" value="UniProtKB-ARBA"/>
</dbReference>
<dbReference type="PANTHER" id="PTHR42884">
    <property type="entry name" value="PROPROTEIN CONVERTASE SUBTILISIN/KEXIN-RELATED"/>
    <property type="match status" value="1"/>
</dbReference>
<dbReference type="CDD" id="cd05562">
    <property type="entry name" value="Peptidases_S53_like"/>
    <property type="match status" value="1"/>
</dbReference>
<evidence type="ECO:0000256" key="2">
    <source>
        <dbReference type="ARBA" id="ARBA00022801"/>
    </source>
</evidence>
<dbReference type="InterPro" id="IPR034075">
    <property type="entry name" value="Glr3161-like_dom"/>
</dbReference>
<dbReference type="SUPFAM" id="SSF52743">
    <property type="entry name" value="Subtilisin-like"/>
    <property type="match status" value="1"/>
</dbReference>
<dbReference type="SUPFAM" id="SSF49785">
    <property type="entry name" value="Galactose-binding domain-like"/>
    <property type="match status" value="1"/>
</dbReference>
<reference evidence="8" key="1">
    <citation type="journal article" date="2014" name="Int. J. Syst. Evol. Microbiol.">
        <title>Complete genome sequence of Corynebacterium casei LMG S-19264T (=DSM 44701T), isolated from a smear-ripened cheese.</title>
        <authorList>
            <consortium name="US DOE Joint Genome Institute (JGI-PGF)"/>
            <person name="Walter F."/>
            <person name="Albersmeier A."/>
            <person name="Kalinowski J."/>
            <person name="Ruckert C."/>
        </authorList>
    </citation>
    <scope>NUCLEOTIDE SEQUENCE</scope>
    <source>
        <strain evidence="8">JCM 3313</strain>
    </source>
</reference>
<evidence type="ECO:0000256" key="1">
    <source>
        <dbReference type="ARBA" id="ARBA00022670"/>
    </source>
</evidence>
<dbReference type="Pfam" id="PF00082">
    <property type="entry name" value="Peptidase_S8"/>
    <property type="match status" value="1"/>
</dbReference>
<dbReference type="GO" id="GO:0012505">
    <property type="term" value="C:endomembrane system"/>
    <property type="evidence" value="ECO:0007669"/>
    <property type="project" value="UniProtKB-ARBA"/>
</dbReference>
<feature type="domain" description="P/Homo B" evidence="7">
    <location>
        <begin position="784"/>
        <end position="949"/>
    </location>
</feature>
<dbReference type="Gene3D" id="2.60.120.260">
    <property type="entry name" value="Galactose-binding domain-like"/>
    <property type="match status" value="1"/>
</dbReference>
<feature type="compositionally biased region" description="Basic and acidic residues" evidence="5">
    <location>
        <begin position="557"/>
        <end position="566"/>
    </location>
</feature>
<dbReference type="InterPro" id="IPR000209">
    <property type="entry name" value="Peptidase_S8/S53_dom"/>
</dbReference>
<dbReference type="GO" id="GO:0004252">
    <property type="term" value="F:serine-type endopeptidase activity"/>
    <property type="evidence" value="ECO:0007669"/>
    <property type="project" value="InterPro"/>
</dbReference>
<keyword evidence="3" id="KW-0720">Serine protease</keyword>
<evidence type="ECO:0000256" key="4">
    <source>
        <dbReference type="PROSITE-ProRule" id="PRU01240"/>
    </source>
</evidence>
<feature type="region of interest" description="Disordered" evidence="5">
    <location>
        <begin position="557"/>
        <end position="579"/>
    </location>
</feature>
<accession>A0A918EHU0</accession>
<dbReference type="Proteomes" id="UP000639606">
    <property type="component" value="Unassembled WGS sequence"/>
</dbReference>